<sequence length="68" mass="7978">MLLSPSFRQEKNDSLIFCILQIQINTLFCGNKKMIGMNRTLKTRKGRENVPKHSTYTLAYDLDFEHTK</sequence>
<name>A0A6V7U0L1_MELEN</name>
<gene>
    <name evidence="1" type="ORF">MENT_LOCUS6366</name>
</gene>
<proteinExistence type="predicted"/>
<dbReference type="EMBL" id="CAJEWN010000024">
    <property type="protein sequence ID" value="CAD2140003.1"/>
    <property type="molecule type" value="Genomic_DNA"/>
</dbReference>
<accession>A0A6V7U0L1</accession>
<dbReference type="AlphaFoldDB" id="A0A6V7U0L1"/>
<evidence type="ECO:0000313" key="1">
    <source>
        <dbReference type="EMBL" id="CAD2140003.1"/>
    </source>
</evidence>
<dbReference type="Proteomes" id="UP000580250">
    <property type="component" value="Unassembled WGS sequence"/>
</dbReference>
<evidence type="ECO:0000313" key="2">
    <source>
        <dbReference type="Proteomes" id="UP000580250"/>
    </source>
</evidence>
<protein>
    <submittedName>
        <fullName evidence="1">Uncharacterized protein</fullName>
    </submittedName>
</protein>
<comment type="caution">
    <text evidence="1">The sequence shown here is derived from an EMBL/GenBank/DDBJ whole genome shotgun (WGS) entry which is preliminary data.</text>
</comment>
<organism evidence="1 2">
    <name type="scientific">Meloidogyne enterolobii</name>
    <name type="common">Root-knot nematode worm</name>
    <name type="synonym">Meloidogyne mayaguensis</name>
    <dbReference type="NCBI Taxonomy" id="390850"/>
    <lineage>
        <taxon>Eukaryota</taxon>
        <taxon>Metazoa</taxon>
        <taxon>Ecdysozoa</taxon>
        <taxon>Nematoda</taxon>
        <taxon>Chromadorea</taxon>
        <taxon>Rhabditida</taxon>
        <taxon>Tylenchina</taxon>
        <taxon>Tylenchomorpha</taxon>
        <taxon>Tylenchoidea</taxon>
        <taxon>Meloidogynidae</taxon>
        <taxon>Meloidogyninae</taxon>
        <taxon>Meloidogyne</taxon>
    </lineage>
</organism>
<reference evidence="1 2" key="1">
    <citation type="submission" date="2020-08" db="EMBL/GenBank/DDBJ databases">
        <authorList>
            <person name="Koutsovoulos G."/>
            <person name="Danchin GJ E."/>
        </authorList>
    </citation>
    <scope>NUCLEOTIDE SEQUENCE [LARGE SCALE GENOMIC DNA]</scope>
</reference>